<dbReference type="PANTHER" id="PTHR22929:SF0">
    <property type="entry name" value="TRANSCRIPTION FACTOR TFIIIB COMPONENT B'' HOMOLOG"/>
    <property type="match status" value="1"/>
</dbReference>
<feature type="region of interest" description="Disordered" evidence="1">
    <location>
        <begin position="444"/>
        <end position="464"/>
    </location>
</feature>
<dbReference type="GO" id="GO:0070898">
    <property type="term" value="P:RNA polymerase III preinitiation complex assembly"/>
    <property type="evidence" value="ECO:0007669"/>
    <property type="project" value="TreeGrafter"/>
</dbReference>
<feature type="region of interest" description="Disordered" evidence="1">
    <location>
        <begin position="20"/>
        <end position="45"/>
    </location>
</feature>
<feature type="compositionally biased region" description="Basic and acidic residues" evidence="1">
    <location>
        <begin position="98"/>
        <end position="107"/>
    </location>
</feature>
<dbReference type="SUPFAM" id="SSF46689">
    <property type="entry name" value="Homeodomain-like"/>
    <property type="match status" value="1"/>
</dbReference>
<dbReference type="PANTHER" id="PTHR22929">
    <property type="entry name" value="RNA POLYMERASE III TRANSCRIPTION INITIATION FACTOR B"/>
    <property type="match status" value="1"/>
</dbReference>
<dbReference type="GO" id="GO:0000126">
    <property type="term" value="C:transcription factor TFIIIB complex"/>
    <property type="evidence" value="ECO:0007669"/>
    <property type="project" value="TreeGrafter"/>
</dbReference>
<feature type="region of interest" description="Disordered" evidence="1">
    <location>
        <begin position="716"/>
        <end position="747"/>
    </location>
</feature>
<dbReference type="InterPro" id="IPR009057">
    <property type="entry name" value="Homeodomain-like_sf"/>
</dbReference>
<protein>
    <submittedName>
        <fullName evidence="3">Subunit of RNA polymerase III transcription factor</fullName>
    </submittedName>
</protein>
<dbReference type="Gene3D" id="1.10.10.60">
    <property type="entry name" value="Homeodomain-like"/>
    <property type="match status" value="1"/>
</dbReference>
<feature type="region of interest" description="Disordered" evidence="1">
    <location>
        <begin position="319"/>
        <end position="342"/>
    </location>
</feature>
<proteinExistence type="predicted"/>
<feature type="compositionally biased region" description="Basic residues" evidence="1">
    <location>
        <begin position="444"/>
        <end position="455"/>
    </location>
</feature>
<evidence type="ECO:0000313" key="4">
    <source>
        <dbReference type="Proteomes" id="UP000285405"/>
    </source>
</evidence>
<dbReference type="AlphaFoldDB" id="A0A420H6T6"/>
<dbReference type="GO" id="GO:0001156">
    <property type="term" value="F:TFIIIC-class transcription factor complex binding"/>
    <property type="evidence" value="ECO:0007669"/>
    <property type="project" value="TreeGrafter"/>
</dbReference>
<dbReference type="InterPro" id="IPR001005">
    <property type="entry name" value="SANT/Myb"/>
</dbReference>
<evidence type="ECO:0000259" key="2">
    <source>
        <dbReference type="Pfam" id="PF15963"/>
    </source>
</evidence>
<dbReference type="EMBL" id="MCBR01022400">
    <property type="protein sequence ID" value="RKF53154.1"/>
    <property type="molecule type" value="Genomic_DNA"/>
</dbReference>
<name>A0A420H6T6_9PEZI</name>
<evidence type="ECO:0000256" key="1">
    <source>
        <dbReference type="SAM" id="MobiDB-lite"/>
    </source>
</evidence>
<dbReference type="CDD" id="cd00167">
    <property type="entry name" value="SANT"/>
    <property type="match status" value="1"/>
</dbReference>
<feature type="domain" description="Transcription factor TFIIIB component B'' Myb" evidence="2">
    <location>
        <begin position="605"/>
        <end position="684"/>
    </location>
</feature>
<dbReference type="OrthoDB" id="272624at2759"/>
<sequence>MLKGRSKTFVPKKVIRNALCNQRAPKKNDESTANEQEPNLREGDSVANVLPNEYVISTEIAVIDVRKENTTPLDSSGDQHKRGDMLSAKPYELNSKQRNPDLDLSKDLESIPNYDVQRGVLTSANYPTPPTTQINNGNLEKDDSQVLIEKIYEKPGLNDDFLTQELNFPYGDKSQVSYPCPEQSGRIELSIASIKEADLASSKTVSKISEHLISNAERDKIFAPSQEHPNGMEIHKFRSSQVEENQYDNVRIDPSFVSDGIAVEPEILQSISIVNHLVGNEKETSQSSTNDENEESHNFFRPQVCLTAKYPRDIPESVLNTPNKPTVPQQTVNQKNCPKESQSASKGSLLIMHMPGPSQLSLSPDVGSFEIPADTTSLNAHETAEDASHNNMSAVQARLSTVIPSISENLETAPRKKRKYVKRSRAVESDPVVDTLPDISVGRKVRKTSRRKRMKRENTPEGAEAKKIDPSVITMQDLCRDLRIGKKSKNHDEIMGRLARVKRNAIQSKMRREHPELSEFLSEEVNCVKNSNESGNTATCIEAKSMSSPPRPATGLRMRIVDGQIVTDEQSLQIDRHKRARENAGDEENIIEENDFTRIVTCSDYMKRERAHHWDLSANELFWKGLRMFGTDFEMIANMFPNRSRRQIKLKFNAEERCNPQKVNRVLMGIKTEAIDLDEFQRLGNLELEDLAVINAEQAQIDKEQADHLEAIERVRQSEESRKKSEIRGDLSAKNRKDTARLNTSRKKMQSIYGGGEEVIVLETI</sequence>
<reference evidence="3 4" key="1">
    <citation type="journal article" date="2018" name="BMC Genomics">
        <title>Comparative genome analyses reveal sequence features reflecting distinct modes of host-adaptation between dicot and monocot powdery mildew.</title>
        <authorList>
            <person name="Wu Y."/>
            <person name="Ma X."/>
            <person name="Pan Z."/>
            <person name="Kale S.D."/>
            <person name="Song Y."/>
            <person name="King H."/>
            <person name="Zhang Q."/>
            <person name="Presley C."/>
            <person name="Deng X."/>
            <person name="Wei C.I."/>
            <person name="Xiao S."/>
        </authorList>
    </citation>
    <scope>NUCLEOTIDE SEQUENCE [LARGE SCALE GENOMIC DNA]</scope>
    <source>
        <strain evidence="3">UCSC1</strain>
    </source>
</reference>
<feature type="compositionally biased region" description="Basic and acidic residues" evidence="1">
    <location>
        <begin position="716"/>
        <end position="740"/>
    </location>
</feature>
<dbReference type="Proteomes" id="UP000285405">
    <property type="component" value="Unassembled WGS sequence"/>
</dbReference>
<dbReference type="InterPro" id="IPR039467">
    <property type="entry name" value="TFIIIB_B''_Myb"/>
</dbReference>
<accession>A0A420H6T6</accession>
<comment type="caution">
    <text evidence="3">The sequence shown here is derived from an EMBL/GenBank/DDBJ whole genome shotgun (WGS) entry which is preliminary data.</text>
</comment>
<feature type="region of interest" description="Disordered" evidence="1">
    <location>
        <begin position="70"/>
        <end position="107"/>
    </location>
</feature>
<dbReference type="Pfam" id="PF15963">
    <property type="entry name" value="Myb_DNA-bind_7"/>
    <property type="match status" value="1"/>
</dbReference>
<evidence type="ECO:0000313" key="3">
    <source>
        <dbReference type="EMBL" id="RKF53154.1"/>
    </source>
</evidence>
<organism evidence="3 4">
    <name type="scientific">Golovinomyces cichoracearum</name>
    <dbReference type="NCBI Taxonomy" id="62708"/>
    <lineage>
        <taxon>Eukaryota</taxon>
        <taxon>Fungi</taxon>
        <taxon>Dikarya</taxon>
        <taxon>Ascomycota</taxon>
        <taxon>Pezizomycotina</taxon>
        <taxon>Leotiomycetes</taxon>
        <taxon>Erysiphales</taxon>
        <taxon>Erysiphaceae</taxon>
        <taxon>Golovinomyces</taxon>
    </lineage>
</organism>
<gene>
    <name evidence="3" type="ORF">GcC1_223013</name>
</gene>